<feature type="region of interest" description="Disordered" evidence="1">
    <location>
        <begin position="1"/>
        <end position="22"/>
    </location>
</feature>
<evidence type="ECO:0008006" key="4">
    <source>
        <dbReference type="Google" id="ProtNLM"/>
    </source>
</evidence>
<feature type="compositionally biased region" description="Polar residues" evidence="1">
    <location>
        <begin position="703"/>
        <end position="713"/>
    </location>
</feature>
<feature type="compositionally biased region" description="Polar residues" evidence="1">
    <location>
        <begin position="467"/>
        <end position="478"/>
    </location>
</feature>
<organism evidence="2 3">
    <name type="scientific">Lentinula detonsa</name>
    <dbReference type="NCBI Taxonomy" id="2804962"/>
    <lineage>
        <taxon>Eukaryota</taxon>
        <taxon>Fungi</taxon>
        <taxon>Dikarya</taxon>
        <taxon>Basidiomycota</taxon>
        <taxon>Agaricomycotina</taxon>
        <taxon>Agaricomycetes</taxon>
        <taxon>Agaricomycetidae</taxon>
        <taxon>Agaricales</taxon>
        <taxon>Marasmiineae</taxon>
        <taxon>Omphalotaceae</taxon>
        <taxon>Lentinula</taxon>
    </lineage>
</organism>
<gene>
    <name evidence="2" type="ORF">DFH05DRAFT_1540833</name>
</gene>
<name>A0A9W8P525_9AGAR</name>
<feature type="compositionally biased region" description="Polar residues" evidence="1">
    <location>
        <begin position="151"/>
        <end position="170"/>
    </location>
</feature>
<feature type="region of interest" description="Disordered" evidence="1">
    <location>
        <begin position="285"/>
        <end position="330"/>
    </location>
</feature>
<feature type="region of interest" description="Disordered" evidence="1">
    <location>
        <begin position="700"/>
        <end position="721"/>
    </location>
</feature>
<feature type="region of interest" description="Disordered" evidence="1">
    <location>
        <begin position="38"/>
        <end position="193"/>
    </location>
</feature>
<evidence type="ECO:0000313" key="2">
    <source>
        <dbReference type="EMBL" id="KAJ3747164.1"/>
    </source>
</evidence>
<feature type="compositionally biased region" description="Polar residues" evidence="1">
    <location>
        <begin position="1"/>
        <end position="11"/>
    </location>
</feature>
<sequence length="919" mass="100132">MPGTSSSQNMEPSKDVASEAPIEDAASSLRAAALLTLKKSNKRRKVDSDHAQSSVLLTRAAVVDNSVQLDYGQDDGDTDISSSPLEKSSSLKQSPPSSKISEADMEDGQVREEGEISDSEETALKGAANAQSKVTTPLPTSKRRTPPTTSQDNKLPSSTLVPKAESSSHSLLDRISAVPPPSSKSPQRVEGTHEERSYFIDVEHVRPGLELNQAQYDTAKDIVLDLLGWGVTPEYLVDCGLSREIVFYVFSELNLRLPKNFNSEGIIPYTPSTLKSLLRVPDRGPSGLGFDSDTQRLLGHPSLPPKPSSSGEDYPGDVSKPTEPSTDAAGAAALHVMERQRRQELLARKAVQASRKIRNIDTATSSTSKFMDSDNKDVEMIPPAPSESVDDFLRTIEPVGSGKMDIDEVPGLDSASTHVDVAQQEDPIDRMVESPSNQTSFPLQAEEQPASSFASTLEQEFRRSSSSEDISGASNGQARRNGKRPVAADFVDFETGPRDRNGSGLKRKTGSFASINSMRRCVIDLSDSEGEKDGEDVQMKPFPGPSGSNRYSTPPSTFAAVTTPEYRTMSPAALAAKELEIQKMRQMIAEREQGRRMKLLKLEAMSNFDNITVKQEEDSLVIPVTESPSTEYTVTPSTVSSTAAIDNNSMNHETLVTPSAEGQDAERFIDPGNQQAARVFFTAIATENLESIPPAEAVDVDLRSSSSAQTTPDLSPHRRRPEERALQLDMHEKDASTYISIFDSYPLLRIRPRPIFEREDGTIAMDHFSSSLSGPYSHYISYPSLSSFSSSASSFVSLLSALHPLRLATVSQLLDPYKRICQFEVPGGGFCRDSSCEDLHISRIAGTSTGPVIAEPSDQDTAKYLSRALPNLWTAAYGSSLSSRIMAELTDVRVNHPAITLEERVTRVFERLKPHPPTS</sequence>
<feature type="region of interest" description="Disordered" evidence="1">
    <location>
        <begin position="432"/>
        <end position="511"/>
    </location>
</feature>
<protein>
    <recommendedName>
        <fullName evidence="4">Zinc-finger domain-containing protein</fullName>
    </recommendedName>
</protein>
<dbReference type="EMBL" id="JANVFU010000003">
    <property type="protein sequence ID" value="KAJ3747164.1"/>
    <property type="molecule type" value="Genomic_DNA"/>
</dbReference>
<evidence type="ECO:0000256" key="1">
    <source>
        <dbReference type="SAM" id="MobiDB-lite"/>
    </source>
</evidence>
<evidence type="ECO:0000313" key="3">
    <source>
        <dbReference type="Proteomes" id="UP001142393"/>
    </source>
</evidence>
<comment type="caution">
    <text evidence="2">The sequence shown here is derived from an EMBL/GenBank/DDBJ whole genome shotgun (WGS) entry which is preliminary data.</text>
</comment>
<accession>A0A9W8P525</accession>
<reference evidence="2 3" key="1">
    <citation type="journal article" date="2023" name="Proc. Natl. Acad. Sci. U.S.A.">
        <title>A global phylogenomic analysis of the shiitake genus Lentinula.</title>
        <authorList>
            <person name="Sierra-Patev S."/>
            <person name="Min B."/>
            <person name="Naranjo-Ortiz M."/>
            <person name="Looney B."/>
            <person name="Konkel Z."/>
            <person name="Slot J.C."/>
            <person name="Sakamoto Y."/>
            <person name="Steenwyk J.L."/>
            <person name="Rokas A."/>
            <person name="Carro J."/>
            <person name="Camarero S."/>
            <person name="Ferreira P."/>
            <person name="Molpeceres G."/>
            <person name="Ruiz-Duenas F.J."/>
            <person name="Serrano A."/>
            <person name="Henrissat B."/>
            <person name="Drula E."/>
            <person name="Hughes K.W."/>
            <person name="Mata J.L."/>
            <person name="Ishikawa N.K."/>
            <person name="Vargas-Isla R."/>
            <person name="Ushijima S."/>
            <person name="Smith C.A."/>
            <person name="Donoghue J."/>
            <person name="Ahrendt S."/>
            <person name="Andreopoulos W."/>
            <person name="He G."/>
            <person name="LaButti K."/>
            <person name="Lipzen A."/>
            <person name="Ng V."/>
            <person name="Riley R."/>
            <person name="Sandor L."/>
            <person name="Barry K."/>
            <person name="Martinez A.T."/>
            <person name="Xiao Y."/>
            <person name="Gibbons J.G."/>
            <person name="Terashima K."/>
            <person name="Grigoriev I.V."/>
            <person name="Hibbett D."/>
        </authorList>
    </citation>
    <scope>NUCLEOTIDE SEQUENCE [LARGE SCALE GENOMIC DNA]</scope>
    <source>
        <strain evidence="2 3">TFB7810</strain>
    </source>
</reference>
<feature type="compositionally biased region" description="Low complexity" evidence="1">
    <location>
        <begin position="80"/>
        <end position="100"/>
    </location>
</feature>
<dbReference type="AlphaFoldDB" id="A0A9W8P525"/>
<dbReference type="Proteomes" id="UP001142393">
    <property type="component" value="Unassembled WGS sequence"/>
</dbReference>
<proteinExistence type="predicted"/>
<feature type="compositionally biased region" description="Polar residues" evidence="1">
    <location>
        <begin position="449"/>
        <end position="458"/>
    </location>
</feature>
<keyword evidence="3" id="KW-1185">Reference proteome</keyword>
<feature type="compositionally biased region" description="Low complexity" evidence="1">
    <location>
        <begin position="135"/>
        <end position="150"/>
    </location>
</feature>